<evidence type="ECO:0008006" key="3">
    <source>
        <dbReference type="Google" id="ProtNLM"/>
    </source>
</evidence>
<dbReference type="AlphaFoldDB" id="A0A5B7YBH9"/>
<organism evidence="1 2">
    <name type="scientific">Salinimonas iocasae</name>
    <dbReference type="NCBI Taxonomy" id="2572577"/>
    <lineage>
        <taxon>Bacteria</taxon>
        <taxon>Pseudomonadati</taxon>
        <taxon>Pseudomonadota</taxon>
        <taxon>Gammaproteobacteria</taxon>
        <taxon>Alteromonadales</taxon>
        <taxon>Alteromonadaceae</taxon>
        <taxon>Alteromonas/Salinimonas group</taxon>
        <taxon>Salinimonas</taxon>
    </lineage>
</organism>
<protein>
    <recommendedName>
        <fullName evidence="3">Glycosyl transferase family 2</fullName>
    </recommendedName>
</protein>
<name>A0A5B7YBH9_9ALTE</name>
<dbReference type="KEGG" id="salk:FBQ74_05265"/>
<dbReference type="EMBL" id="CP039852">
    <property type="protein sequence ID" value="QCZ92934.1"/>
    <property type="molecule type" value="Genomic_DNA"/>
</dbReference>
<proteinExistence type="predicted"/>
<dbReference type="OrthoDB" id="9805159at2"/>
<dbReference type="RefSeq" id="WP_139755682.1">
    <property type="nucleotide sequence ID" value="NZ_CP039852.1"/>
</dbReference>
<evidence type="ECO:0000313" key="2">
    <source>
        <dbReference type="Proteomes" id="UP000304912"/>
    </source>
</evidence>
<dbReference type="Proteomes" id="UP000304912">
    <property type="component" value="Chromosome"/>
</dbReference>
<gene>
    <name evidence="1" type="ORF">FBQ74_05265</name>
</gene>
<sequence length="309" mass="35863">MESSYMETVGIISTVRAPYSQLKAFVNFHHNIGIDHIVLFFDDPEDEAFSKFCDVPGVIAVRCDEAYWNDNAMERPGFIEERQKVNVNNGVEYLAAKQCTWSVHIDCDELINPLKPLKSLLAASQSDVVRFAIFEAVAEKEEYESLYTPNLFRKQSRKKIVRFARKTGFFSAFFDGEFFRGHTVSKSAIRIKPEFKHQYGIHGLDKSVKASKVNTDAIQLLHFDCVSFDAWKTKWDRRLDGTGVAAGMRPNRRKQMQYYQTAKSEGEASLKELFNRLHNIRRIERPFLYLFNMIKRVRLQSDLFEDAKE</sequence>
<dbReference type="Pfam" id="PF13704">
    <property type="entry name" value="Glyco_tranf_2_4"/>
    <property type="match status" value="1"/>
</dbReference>
<reference evidence="1 2" key="1">
    <citation type="submission" date="2019-04" db="EMBL/GenBank/DDBJ databases">
        <title>Salinimonas iocasae sp. nov., a halophilic bacterium isolated from the outer tube casing of tubeworms in Okinawa Trough.</title>
        <authorList>
            <person name="Zhang H."/>
            <person name="Wang H."/>
            <person name="Li C."/>
        </authorList>
    </citation>
    <scope>NUCLEOTIDE SEQUENCE [LARGE SCALE GENOMIC DNA]</scope>
    <source>
        <strain evidence="1 2">KX18D6</strain>
    </source>
</reference>
<keyword evidence="2" id="KW-1185">Reference proteome</keyword>
<evidence type="ECO:0000313" key="1">
    <source>
        <dbReference type="EMBL" id="QCZ92934.1"/>
    </source>
</evidence>
<accession>A0A5B7YBH9</accession>